<protein>
    <submittedName>
        <fullName evidence="2">Uncharacterized protein</fullName>
    </submittedName>
</protein>
<reference evidence="2" key="1">
    <citation type="journal article" date="2020" name="Stud. Mycol.">
        <title>101 Dothideomycetes genomes: a test case for predicting lifestyles and emergence of pathogens.</title>
        <authorList>
            <person name="Haridas S."/>
            <person name="Albert R."/>
            <person name="Binder M."/>
            <person name="Bloem J."/>
            <person name="Labutti K."/>
            <person name="Salamov A."/>
            <person name="Andreopoulos B."/>
            <person name="Baker S."/>
            <person name="Barry K."/>
            <person name="Bills G."/>
            <person name="Bluhm B."/>
            <person name="Cannon C."/>
            <person name="Castanera R."/>
            <person name="Culley D."/>
            <person name="Daum C."/>
            <person name="Ezra D."/>
            <person name="Gonzalez J."/>
            <person name="Henrissat B."/>
            <person name="Kuo A."/>
            <person name="Liang C."/>
            <person name="Lipzen A."/>
            <person name="Lutzoni F."/>
            <person name="Magnuson J."/>
            <person name="Mondo S."/>
            <person name="Nolan M."/>
            <person name="Ohm R."/>
            <person name="Pangilinan J."/>
            <person name="Park H.-J."/>
            <person name="Ramirez L."/>
            <person name="Alfaro M."/>
            <person name="Sun H."/>
            <person name="Tritt A."/>
            <person name="Yoshinaga Y."/>
            <person name="Zwiers L.-H."/>
            <person name="Turgeon B."/>
            <person name="Goodwin S."/>
            <person name="Spatafora J."/>
            <person name="Crous P."/>
            <person name="Grigoriev I."/>
        </authorList>
    </citation>
    <scope>NUCLEOTIDE SEQUENCE</scope>
    <source>
        <strain evidence="2">CBS 121739</strain>
    </source>
</reference>
<feature type="compositionally biased region" description="Polar residues" evidence="1">
    <location>
        <begin position="563"/>
        <end position="573"/>
    </location>
</feature>
<dbReference type="AlphaFoldDB" id="A0A6A6W7D0"/>
<accession>A0A6A6W7D0</accession>
<evidence type="ECO:0000313" key="2">
    <source>
        <dbReference type="EMBL" id="KAF2758455.1"/>
    </source>
</evidence>
<keyword evidence="3" id="KW-1185">Reference proteome</keyword>
<name>A0A6A6W7D0_9PEZI</name>
<evidence type="ECO:0000256" key="1">
    <source>
        <dbReference type="SAM" id="MobiDB-lite"/>
    </source>
</evidence>
<dbReference type="RefSeq" id="XP_033600906.1">
    <property type="nucleotide sequence ID" value="XM_033749410.1"/>
</dbReference>
<dbReference type="EMBL" id="ML996571">
    <property type="protein sequence ID" value="KAF2758455.1"/>
    <property type="molecule type" value="Genomic_DNA"/>
</dbReference>
<evidence type="ECO:0000313" key="3">
    <source>
        <dbReference type="Proteomes" id="UP000799437"/>
    </source>
</evidence>
<feature type="region of interest" description="Disordered" evidence="1">
    <location>
        <begin position="563"/>
        <end position="591"/>
    </location>
</feature>
<feature type="compositionally biased region" description="Low complexity" evidence="1">
    <location>
        <begin position="430"/>
        <end position="439"/>
    </location>
</feature>
<dbReference type="Proteomes" id="UP000799437">
    <property type="component" value="Unassembled WGS sequence"/>
</dbReference>
<gene>
    <name evidence="2" type="ORF">EJ05DRAFT_537824</name>
</gene>
<sequence>MAGSKLWMSVVSKLSARKQKIGSQPIVAQQTTNAAHIESELKLEDHLHDQHTDDNRKKISHSIKRFWARHVKHDANTKLVDCEEERVEEREEGLVNSDKYGSFVTSAPPEDLTFVGELAVEVVSEDQSDMQDSVTSPVTDNVVRQNEKSNESIAIMDSMVVRLNQATDDGDRQVRFMESDDTLRDPEAPTPGAVAVISPSLINLRGIDARTPRSPALNFAAIANDSFQMYLRSMRSPQLMITNCEHEAAASQECGTGAQEGLVDSESLPHCITEQASEDTLRDAGYTTFPTPYDRSVTDTAYITKEPSTSVLPPMMSPLAVSDHIKPDERYGESLEHDGSLPLEHERSLQSLASLHESGAAAEIYVNAYDSIMALEKLISEIDRIVGDFKSLRGLRNISRTQTRVKHHENHLPTMPGHPTGAGIQPAEPSQSDLLTDTSDASSYAPIDCNLDSLEEEDYCNTAVVHEQELTALEELHKDSVLVKPTFNLSQILTNCDIVPRASATVTDATQIDTVKEPQCAVQFRSQEKQRVSPSLSCDCGDENEDNKGKHTVLIEHSPATASFSDSATNKGNLSDRGASHNAHGGIFPMNQDQDQSLSYPDVGFSKLPLLCDLKSKHEITNNQETSPRIDLSEQTPNLPQKATTTKPHCRSRFFNQGQLIQRGPTGITHPPIRAIPTNRQPPLQFPIPRRLSREHTPILLAKLEAAARTYSTLSTTPAPQYALVTPAVSLAQQAYNLEPLLQHQDVPPAHRVRGHRGRGVLSAIVHAAAGAVVRGRSPVGEVCGLMSLREGVAEVTPMEVWLEGALESVGLVRGFVGLSPEMAVV</sequence>
<proteinExistence type="predicted"/>
<dbReference type="GeneID" id="54490464"/>
<feature type="region of interest" description="Disordered" evidence="1">
    <location>
        <begin position="622"/>
        <end position="647"/>
    </location>
</feature>
<feature type="region of interest" description="Disordered" evidence="1">
    <location>
        <begin position="403"/>
        <end position="439"/>
    </location>
</feature>
<feature type="region of interest" description="Disordered" evidence="1">
    <location>
        <begin position="662"/>
        <end position="683"/>
    </location>
</feature>
<organism evidence="2 3">
    <name type="scientific">Pseudovirgaria hyperparasitica</name>
    <dbReference type="NCBI Taxonomy" id="470096"/>
    <lineage>
        <taxon>Eukaryota</taxon>
        <taxon>Fungi</taxon>
        <taxon>Dikarya</taxon>
        <taxon>Ascomycota</taxon>
        <taxon>Pezizomycotina</taxon>
        <taxon>Dothideomycetes</taxon>
        <taxon>Dothideomycetes incertae sedis</taxon>
        <taxon>Acrospermales</taxon>
        <taxon>Acrospermaceae</taxon>
        <taxon>Pseudovirgaria</taxon>
    </lineage>
</organism>